<dbReference type="KEGG" id="rain:Rai3103_01555"/>
<keyword evidence="3" id="KW-1133">Transmembrane helix</keyword>
<comment type="subcellular location">
    <subcellularLocation>
        <location evidence="1">Endomembrane system</location>
        <topology evidence="1">Multi-pass membrane protein</topology>
    </subcellularLocation>
</comment>
<reference evidence="7 8" key="1">
    <citation type="submission" date="2019-10" db="EMBL/GenBank/DDBJ databases">
        <title>Genomic analysis of Raineyella sp. CBA3103.</title>
        <authorList>
            <person name="Roh S.W."/>
        </authorList>
    </citation>
    <scope>NUCLEOTIDE SEQUENCE [LARGE SCALE GENOMIC DNA]</scope>
    <source>
        <strain evidence="7 8">CBA3103</strain>
    </source>
</reference>
<protein>
    <submittedName>
        <fullName evidence="7">DUF202 domain-containing protein</fullName>
    </submittedName>
</protein>
<dbReference type="Proteomes" id="UP000386847">
    <property type="component" value="Chromosome"/>
</dbReference>
<dbReference type="InterPro" id="IPR003807">
    <property type="entry name" value="DUF202"/>
</dbReference>
<name>A0A5Q2F7Z7_9ACTN</name>
<dbReference type="GO" id="GO:0012505">
    <property type="term" value="C:endomembrane system"/>
    <property type="evidence" value="ECO:0007669"/>
    <property type="project" value="UniProtKB-SubCell"/>
</dbReference>
<evidence type="ECO:0000313" key="7">
    <source>
        <dbReference type="EMBL" id="QGF22581.1"/>
    </source>
</evidence>
<dbReference type="EMBL" id="CP045725">
    <property type="protein sequence ID" value="QGF22581.1"/>
    <property type="molecule type" value="Genomic_DNA"/>
</dbReference>
<keyword evidence="4" id="KW-0472">Membrane</keyword>
<feature type="region of interest" description="Disordered" evidence="5">
    <location>
        <begin position="1"/>
        <end position="30"/>
    </location>
</feature>
<dbReference type="Pfam" id="PF02656">
    <property type="entry name" value="DUF202"/>
    <property type="match status" value="1"/>
</dbReference>
<evidence type="ECO:0000256" key="5">
    <source>
        <dbReference type="SAM" id="MobiDB-lite"/>
    </source>
</evidence>
<accession>A0A5Q2F7Z7</accession>
<keyword evidence="8" id="KW-1185">Reference proteome</keyword>
<gene>
    <name evidence="7" type="ORF">Rai3103_01555</name>
</gene>
<feature type="domain" description="DUF202" evidence="6">
    <location>
        <begin position="40"/>
        <end position="100"/>
    </location>
</feature>
<evidence type="ECO:0000313" key="8">
    <source>
        <dbReference type="Proteomes" id="UP000386847"/>
    </source>
</evidence>
<evidence type="ECO:0000256" key="2">
    <source>
        <dbReference type="ARBA" id="ARBA00022692"/>
    </source>
</evidence>
<dbReference type="AlphaFoldDB" id="A0A5Q2F7Z7"/>
<evidence type="ECO:0000256" key="1">
    <source>
        <dbReference type="ARBA" id="ARBA00004127"/>
    </source>
</evidence>
<evidence type="ECO:0000259" key="6">
    <source>
        <dbReference type="Pfam" id="PF02656"/>
    </source>
</evidence>
<proteinExistence type="predicted"/>
<keyword evidence="2" id="KW-0812">Transmembrane</keyword>
<evidence type="ECO:0000256" key="4">
    <source>
        <dbReference type="ARBA" id="ARBA00023136"/>
    </source>
</evidence>
<organism evidence="7 8">
    <name type="scientific">Raineyella fluvialis</name>
    <dbReference type="NCBI Taxonomy" id="2662261"/>
    <lineage>
        <taxon>Bacteria</taxon>
        <taxon>Bacillati</taxon>
        <taxon>Actinomycetota</taxon>
        <taxon>Actinomycetes</taxon>
        <taxon>Propionibacteriales</taxon>
        <taxon>Propionibacteriaceae</taxon>
        <taxon>Raineyella</taxon>
    </lineage>
</organism>
<evidence type="ECO:0000256" key="3">
    <source>
        <dbReference type="ARBA" id="ARBA00022989"/>
    </source>
</evidence>
<sequence length="102" mass="11433">MVRQDLVAGRDRRTDLAVDPRQEENARTTADTNTRLAWMRTRLAVERTMMAWNRTSLSLIGFGFTIYQFLKKVQEASGGGVLRSQSPRNFGLAFIIAGVLGT</sequence>
<feature type="compositionally biased region" description="Basic and acidic residues" evidence="5">
    <location>
        <begin position="8"/>
        <end position="26"/>
    </location>
</feature>